<evidence type="ECO:0000313" key="4">
    <source>
        <dbReference type="RefSeq" id="XP_039145054.1"/>
    </source>
</evidence>
<reference evidence="4" key="1">
    <citation type="submission" date="2025-08" db="UniProtKB">
        <authorList>
            <consortium name="RefSeq"/>
        </authorList>
    </citation>
    <scope>IDENTIFICATION</scope>
</reference>
<feature type="compositionally biased region" description="Low complexity" evidence="1">
    <location>
        <begin position="468"/>
        <end position="507"/>
    </location>
</feature>
<feature type="domain" description="LsmAD" evidence="2">
    <location>
        <begin position="219"/>
        <end position="290"/>
    </location>
</feature>
<dbReference type="RefSeq" id="XP_039145054.1">
    <property type="nucleotide sequence ID" value="XM_039289120.1"/>
</dbReference>
<dbReference type="InterPro" id="IPR009818">
    <property type="entry name" value="PAM2_motif"/>
</dbReference>
<feature type="compositionally biased region" description="Basic and acidic residues" evidence="1">
    <location>
        <begin position="19"/>
        <end position="33"/>
    </location>
</feature>
<accession>A0AB40CYA2</accession>
<organism evidence="3 4">
    <name type="scientific">Dioscorea cayennensis subsp. rotundata</name>
    <name type="common">White Guinea yam</name>
    <name type="synonym">Dioscorea rotundata</name>
    <dbReference type="NCBI Taxonomy" id="55577"/>
    <lineage>
        <taxon>Eukaryota</taxon>
        <taxon>Viridiplantae</taxon>
        <taxon>Streptophyta</taxon>
        <taxon>Embryophyta</taxon>
        <taxon>Tracheophyta</taxon>
        <taxon>Spermatophyta</taxon>
        <taxon>Magnoliopsida</taxon>
        <taxon>Liliopsida</taxon>
        <taxon>Dioscoreales</taxon>
        <taxon>Dioscoreaceae</taxon>
        <taxon>Dioscorea</taxon>
    </lineage>
</organism>
<dbReference type="PANTHER" id="PTHR12854">
    <property type="entry name" value="ATAXIN 2-RELATED"/>
    <property type="match status" value="1"/>
</dbReference>
<dbReference type="Proteomes" id="UP001515500">
    <property type="component" value="Chromosome 18"/>
</dbReference>
<feature type="compositionally biased region" description="Polar residues" evidence="1">
    <location>
        <begin position="313"/>
        <end position="323"/>
    </location>
</feature>
<evidence type="ECO:0000313" key="3">
    <source>
        <dbReference type="Proteomes" id="UP001515500"/>
    </source>
</evidence>
<feature type="compositionally biased region" description="Polar residues" evidence="1">
    <location>
        <begin position="358"/>
        <end position="369"/>
    </location>
</feature>
<dbReference type="Pfam" id="PF14438">
    <property type="entry name" value="SM-ATX"/>
    <property type="match status" value="1"/>
</dbReference>
<dbReference type="GeneID" id="120282324"/>
<dbReference type="AlphaFoldDB" id="A0AB40CYA2"/>
<feature type="region of interest" description="Disordered" evidence="1">
    <location>
        <begin position="313"/>
        <end position="512"/>
    </location>
</feature>
<proteinExistence type="predicted"/>
<dbReference type="SMART" id="SM01272">
    <property type="entry name" value="LsmAD"/>
    <property type="match status" value="1"/>
</dbReference>
<keyword evidence="3" id="KW-1185">Reference proteome</keyword>
<dbReference type="Pfam" id="PF06741">
    <property type="entry name" value="LsmAD"/>
    <property type="match status" value="1"/>
</dbReference>
<protein>
    <submittedName>
        <fullName evidence="4">Polyadenylate-binding protein-interacting protein 3 isoform X1</fullName>
    </submittedName>
</protein>
<feature type="compositionally biased region" description="Basic and acidic residues" evidence="1">
    <location>
        <begin position="412"/>
        <end position="421"/>
    </location>
</feature>
<evidence type="ECO:0000259" key="2">
    <source>
        <dbReference type="SMART" id="SM01272"/>
    </source>
</evidence>
<dbReference type="InterPro" id="IPR025852">
    <property type="entry name" value="SM_dom_ATX"/>
</dbReference>
<feature type="compositionally biased region" description="Basic and acidic residues" evidence="1">
    <location>
        <begin position="387"/>
        <end position="400"/>
    </location>
</feature>
<dbReference type="InterPro" id="IPR045117">
    <property type="entry name" value="ATXN2-like"/>
</dbReference>
<dbReference type="GO" id="GO:0003729">
    <property type="term" value="F:mRNA binding"/>
    <property type="evidence" value="ECO:0007669"/>
    <property type="project" value="TreeGrafter"/>
</dbReference>
<sequence>MNPQQGSQSRSSSNGYGRRRVDREMGPRIESKIHSGKPILSNSHSGLANGGEGGGAISSSCDRLIYVMACLIGQPVEVHVRNGSVISGIFHASNAAKDFGIVLKMARVTKDGSMKGQKPAPIFVKKPETMIIPARELVQVLAKDVPLNNDELTNGHARDRRQDLLIDSSISQSQHVELERELKPWTPDKDVPECPELENIFDGSWNRNWDQFQTNEALFGVKSTFNEELYTTKLERGPQMREREREATRLAREILEEDTKDLHLAEERGIHFHSDFDVDEEMRFSAVQRDGDSKENENLVLDTYNSEQYRATFNSTTVQSNSDISRKKPNNQGRTSSSSSSLDEVPCSQGSADLDMNLSDSSDHLTQPSHDGIAKRSPCIGDDDRLDEVQIKDQDEKKTSLDNFIRGAPSEEGSHTLKSDEGQPPSNVKGLSPSAAAFAPPVQETKHRPSEPSELAVTGKMSTSTEPSDLSLRPCSSASSASERLGAGSVSTCPGLSPSSSMGSLSSEKSTLNPHAKEFKLNPNAKSFTPSSLRPQASASETSCYYASNMPAVPMHSLPMGIGIGSFGGPPTVIYNPQAAQGQPPQAYIHPNGPLFAQQMMLGQPRPVVYMPGYPPDTTPYKGRNF</sequence>
<dbReference type="FunFam" id="2.30.30.100:FF:000054">
    <property type="entry name" value="Polyadenylate-binding protein-interacting protein 3"/>
    <property type="match status" value="1"/>
</dbReference>
<dbReference type="GO" id="GO:0010494">
    <property type="term" value="C:cytoplasmic stress granule"/>
    <property type="evidence" value="ECO:0007669"/>
    <property type="project" value="TreeGrafter"/>
</dbReference>
<feature type="compositionally biased region" description="Low complexity" evidence="1">
    <location>
        <begin position="1"/>
        <end position="16"/>
    </location>
</feature>
<dbReference type="PANTHER" id="PTHR12854:SF7">
    <property type="entry name" value="ATAXIN-2 HOMOLOG"/>
    <property type="match status" value="1"/>
</dbReference>
<evidence type="ECO:0000256" key="1">
    <source>
        <dbReference type="SAM" id="MobiDB-lite"/>
    </source>
</evidence>
<gene>
    <name evidence="4" type="primary">LOC120282324</name>
</gene>
<dbReference type="InterPro" id="IPR009604">
    <property type="entry name" value="LsmAD_domain"/>
</dbReference>
<dbReference type="Pfam" id="PF07145">
    <property type="entry name" value="PAM2"/>
    <property type="match status" value="1"/>
</dbReference>
<dbReference type="GO" id="GO:0034063">
    <property type="term" value="P:stress granule assembly"/>
    <property type="evidence" value="ECO:0007669"/>
    <property type="project" value="TreeGrafter"/>
</dbReference>
<name>A0AB40CYA2_DIOCR</name>
<feature type="region of interest" description="Disordered" evidence="1">
    <location>
        <begin position="1"/>
        <end position="52"/>
    </location>
</feature>